<evidence type="ECO:0000256" key="2">
    <source>
        <dbReference type="ARBA" id="ARBA00022729"/>
    </source>
</evidence>
<reference evidence="8 9" key="1">
    <citation type="submission" date="2018-08" db="EMBL/GenBank/DDBJ databases">
        <title>A genome reference for cultivated species of the human gut microbiota.</title>
        <authorList>
            <person name="Zou Y."/>
            <person name="Xue W."/>
            <person name="Luo G."/>
        </authorList>
    </citation>
    <scope>NUCLEOTIDE SEQUENCE [LARGE SCALE GENOMIC DNA]</scope>
    <source>
        <strain evidence="8 9">TF09-3</strain>
    </source>
</reference>
<dbReference type="GO" id="GO:0030313">
    <property type="term" value="C:cell envelope"/>
    <property type="evidence" value="ECO:0007669"/>
    <property type="project" value="UniProtKB-SubCell"/>
</dbReference>
<comment type="subcellular location">
    <subcellularLocation>
        <location evidence="1">Cell envelope</location>
    </subcellularLocation>
</comment>
<keyword evidence="5" id="KW-1133">Transmembrane helix</keyword>
<organism evidence="8 9">
    <name type="scientific">Dorea formicigenerans</name>
    <dbReference type="NCBI Taxonomy" id="39486"/>
    <lineage>
        <taxon>Bacteria</taxon>
        <taxon>Bacillati</taxon>
        <taxon>Bacillota</taxon>
        <taxon>Clostridia</taxon>
        <taxon>Lachnospirales</taxon>
        <taxon>Lachnospiraceae</taxon>
        <taxon>Dorea</taxon>
    </lineage>
</organism>
<evidence type="ECO:0000256" key="3">
    <source>
        <dbReference type="SAM" id="Coils"/>
    </source>
</evidence>
<dbReference type="Proteomes" id="UP000261324">
    <property type="component" value="Unassembled WGS sequence"/>
</dbReference>
<comment type="caution">
    <text evidence="8">The sequence shown here is derived from an EMBL/GenBank/DDBJ whole genome shotgun (WGS) entry which is preliminary data.</text>
</comment>
<sequence length="2081" mass="227519">MKIKNKIISFILTICMILGLLPATAFASEKTNTQKELTDGDYLVNIKEIQSDGSQEVSYLGMNINPRVVLQVRSGKFTVMAKLRGYDQWSTVELFDQTKYGDVEAVKAGTNWIGYDSMPMDRYATTVSTQGDEKQNDYWSQISKSTMIDENLHTGIITFSLNDISEKFTLGGYAEYENSGKQFSVLSVQNYKLDLNTITNSNSLSYLSYGFGDGTEFNLDADRAIPIVANIKYDNNDTPEGLFSTNFIEKTTVSGKNGVVTAKFKVADDASEEIQSIKLIASTDVKKALAKNRQIYYQGYLLGTYGNIYGDNIYNQDTKEFTIDFSGSDNSLSLMTGVDVQIITKENAKGYRAVLYLSESGLKMANYKDDKTDTEYSVYSKYAPTASSLVVKSADNADEYPVEQIKQIADGDKWKAYTFDLQDTNGNSVTPEKGGYVEVPIPSEWNSDDTYFAYYVGMNKNTDSNGGNVYSGCSKIIDKNGKKYLRYKTLSNNWINGGTIVMCQVLKEANLSELQEDGTYSATVKFIKADTDSTLSMANGALETSAYVKIKDGKKDVYLNFHPITMNESEGWYAYLGAIWNKTKDDCTEYDYEVNEDGSLLDNSGFDAIDEFSCLKSVKVTLSDETITDNSYTFKVIPPAMGADLPYEKVSNDPIDANLKFYNVKKIDESTVQIPTYQKSVLRKAIDKAERYNESSYSSDSWATLKSALEDGKAYYDTLAGTDAGTDATISNAIKEKSDAIEKAIKALEENPELTEARANLKNAIDEARKVELGNKTVSAFNELTAAINSAQATYEKSNVTVDELNKQVETLNAAVETFNNSADASKLNPVNLEDGDYKVYVDMKKIDKATDSMSNNAIDHWINLNVTNGVYTATLDFKGMTISGKFGYLQTLKYYDAGYTYDAAGNPQGTLKDTTVLTTQKDAQGNDIIDNFNDKNNLYPDTMSFPLVDKGTQEFVPLQVFVPLMESLTAGTGTQDVLMRIDWTSLKTADDDRQEEINLDDGLYTVSSDIREAGSDEKSSFNDYLDKVRLIAKDGKITAYIDFKTIGEGENEKYIKEISFVDGEGQGTNGKMERAELTLPQNVEFSRIKITDSTGATADARLYLDLRNANSQKADKSTLEKFISKANDIKEDGKTYTEDSLKALNDALKAAEKVDADKVAIDSEINAAGLTLKNAIDTMEEVEEVTVDKTALEDMIKKAEKIDNDDKTYTEESYKNLKSAIKNAKAVLENEKAEQSEVDAQVTLLQAAMDALVKEGTLDKKDLKAMIEKAEALNDEKNTYTADSWNALSTAYTAAVKVYQDENATQNAVDAQVKSLKAAMDALVKVSTGKLADGVYQITGEFQNATNPEKLSMANGALKYTEKTDADGNTVKEKDPLYLVVKDGKASIRMHFVSLTSDLNGTAFTGYLGELKYYPNYDDTTKEPGKDEKLADAKVEASYEGYDECNDPDFGSDSYMKGKAYPEIVSIPVELEDNEIWVQVYVPVMEGITAGSGTQNARLRLDWGSVKQVRDESVDISNLEKQIGYAKEVEQGKASDETWNALQQAIKSAQAVYDNLSSTQEQVDAQVAFLQKAMAAVQAENDQTVDKTQLQAVIATANEKLAQTDVYTADSLQTLQTILTYAQGVYENKDADQTAVDAAANALSSAINSLKEIETVDTSALETEIANAEELVKKTDAYTADSLKALQIAINNAKRVLASDTKTQESVDAQVKALKNAEAGLIEKAVVDKTALKAKIEEAQKYAADTSTYTAASIAVLKEAISSAQTIYNDENATQATVDAQVKALDKAIGNLVKAGDNTQDITKLADGVYSISGTMVKVDKNTYSMSNDAINHTIKLTVKNGKYYITLNFNGLTVGQKLGYLSQLKYFTTGYTVDKYGNPQGTLADVTIESYQKNADGTLVSDSYGTNYPDVVTFELIPEALNDGYVPLQVFVPIMDAISSGTGTQPVFLKLDWKSLKATTSDDPGFDKNDNNNNNNNNSNGNNNNGSSIGNGSLGNNTLGNNSLGSSKLGSSSLGSGSSSLKSGTSSLGNGTGSSLKGASSVKTDDVVANNTLWAALLLLGGVALLAGLMEYKRRKVTK</sequence>
<gene>
    <name evidence="8" type="ORF">DXC93_03650</name>
</gene>
<feature type="domain" description="NEAT" evidence="7">
    <location>
        <begin position="1806"/>
        <end position="1963"/>
    </location>
</feature>
<dbReference type="Pfam" id="PF07554">
    <property type="entry name" value="FIVAR"/>
    <property type="match status" value="9"/>
</dbReference>
<evidence type="ECO:0000313" key="8">
    <source>
        <dbReference type="EMBL" id="RGK85537.1"/>
    </source>
</evidence>
<accession>A0A3E4PZW0</accession>
<feature type="chain" id="PRO_5017751033" description="NEAT domain-containing protein" evidence="6">
    <location>
        <begin position="28"/>
        <end position="2081"/>
    </location>
</feature>
<feature type="coiled-coil region" evidence="3">
    <location>
        <begin position="1183"/>
        <end position="1284"/>
    </location>
</feature>
<feature type="transmembrane region" description="Helical" evidence="5">
    <location>
        <begin position="2055"/>
        <end position="2074"/>
    </location>
</feature>
<dbReference type="InterPro" id="IPR006635">
    <property type="entry name" value="NEAT_dom"/>
</dbReference>
<keyword evidence="3" id="KW-0175">Coiled coil</keyword>
<feature type="domain" description="NEAT" evidence="7">
    <location>
        <begin position="833"/>
        <end position="992"/>
    </location>
</feature>
<evidence type="ECO:0000259" key="7">
    <source>
        <dbReference type="PROSITE" id="PS50978"/>
    </source>
</evidence>
<feature type="signal peptide" evidence="6">
    <location>
        <begin position="1"/>
        <end position="27"/>
    </location>
</feature>
<keyword evidence="5" id="KW-0812">Transmembrane</keyword>
<protein>
    <recommendedName>
        <fullName evidence="7">NEAT domain-containing protein</fullName>
    </recommendedName>
</protein>
<dbReference type="SUPFAM" id="SSF158911">
    <property type="entry name" value="NEAT domain-like"/>
    <property type="match status" value="3"/>
</dbReference>
<evidence type="ECO:0000256" key="1">
    <source>
        <dbReference type="ARBA" id="ARBA00004196"/>
    </source>
</evidence>
<dbReference type="Gene3D" id="1.20.1270.90">
    <property type="entry name" value="AF1782-like"/>
    <property type="match status" value="8"/>
</dbReference>
<feature type="compositionally biased region" description="Low complexity" evidence="4">
    <location>
        <begin position="1973"/>
        <end position="2040"/>
    </location>
</feature>
<feature type="coiled-coil region" evidence="3">
    <location>
        <begin position="731"/>
        <end position="822"/>
    </location>
</feature>
<feature type="region of interest" description="Disordered" evidence="4">
    <location>
        <begin position="1963"/>
        <end position="2043"/>
    </location>
</feature>
<dbReference type="CDD" id="cd06920">
    <property type="entry name" value="NEAT"/>
    <property type="match status" value="1"/>
</dbReference>
<keyword evidence="2 6" id="KW-0732">Signal</keyword>
<dbReference type="PROSITE" id="PS50978">
    <property type="entry name" value="NEAT"/>
    <property type="match status" value="2"/>
</dbReference>
<evidence type="ECO:0000313" key="9">
    <source>
        <dbReference type="Proteomes" id="UP000261324"/>
    </source>
</evidence>
<proteinExistence type="predicted"/>
<dbReference type="Gene3D" id="2.60.40.1850">
    <property type="match status" value="4"/>
</dbReference>
<keyword evidence="5" id="KW-0472">Membrane</keyword>
<name>A0A3E4PZW0_9FIRM</name>
<evidence type="ECO:0000256" key="5">
    <source>
        <dbReference type="SAM" id="Phobius"/>
    </source>
</evidence>
<dbReference type="Pfam" id="PF05031">
    <property type="entry name" value="NEAT"/>
    <property type="match status" value="1"/>
</dbReference>
<evidence type="ECO:0000256" key="4">
    <source>
        <dbReference type="SAM" id="MobiDB-lite"/>
    </source>
</evidence>
<dbReference type="RefSeq" id="WP_117658935.1">
    <property type="nucleotide sequence ID" value="NZ_QSRA01000003.1"/>
</dbReference>
<dbReference type="InterPro" id="IPR037250">
    <property type="entry name" value="NEAT_dom_sf"/>
</dbReference>
<dbReference type="SMART" id="SM00725">
    <property type="entry name" value="NEAT"/>
    <property type="match status" value="2"/>
</dbReference>
<evidence type="ECO:0000256" key="6">
    <source>
        <dbReference type="SAM" id="SignalP"/>
    </source>
</evidence>
<dbReference type="EMBL" id="QSRA01000003">
    <property type="protein sequence ID" value="RGK85537.1"/>
    <property type="molecule type" value="Genomic_DNA"/>
</dbReference>